<gene>
    <name evidence="1" type="ORF">ACFOOL_14930</name>
</gene>
<protein>
    <recommendedName>
        <fullName evidence="3">GNAT family N-acetyltransferase</fullName>
    </recommendedName>
</protein>
<evidence type="ECO:0008006" key="3">
    <source>
        <dbReference type="Google" id="ProtNLM"/>
    </source>
</evidence>
<dbReference type="RefSeq" id="WP_380098080.1">
    <property type="nucleotide sequence ID" value="NZ_JBHRYD010000014.1"/>
</dbReference>
<accession>A0ABV7X7M9</accession>
<evidence type="ECO:0000313" key="1">
    <source>
        <dbReference type="EMBL" id="MFC3706045.1"/>
    </source>
</evidence>
<evidence type="ECO:0000313" key="2">
    <source>
        <dbReference type="Proteomes" id="UP001595613"/>
    </source>
</evidence>
<dbReference type="EMBL" id="JBHRYD010000014">
    <property type="protein sequence ID" value="MFC3706045.1"/>
    <property type="molecule type" value="Genomic_DNA"/>
</dbReference>
<reference evidence="2" key="1">
    <citation type="journal article" date="2019" name="Int. J. Syst. Evol. Microbiol.">
        <title>The Global Catalogue of Microorganisms (GCM) 10K type strain sequencing project: providing services to taxonomists for standard genome sequencing and annotation.</title>
        <authorList>
            <consortium name="The Broad Institute Genomics Platform"/>
            <consortium name="The Broad Institute Genome Sequencing Center for Infectious Disease"/>
            <person name="Wu L."/>
            <person name="Ma J."/>
        </authorList>
    </citation>
    <scope>NUCLEOTIDE SEQUENCE [LARGE SCALE GENOMIC DNA]</scope>
    <source>
        <strain evidence="2">KCTC 42281</strain>
    </source>
</reference>
<comment type="caution">
    <text evidence="1">The sequence shown here is derived from an EMBL/GenBank/DDBJ whole genome shotgun (WGS) entry which is preliminary data.</text>
</comment>
<organism evidence="1 2">
    <name type="scientific">Devosia honganensis</name>
    <dbReference type="NCBI Taxonomy" id="1610527"/>
    <lineage>
        <taxon>Bacteria</taxon>
        <taxon>Pseudomonadati</taxon>
        <taxon>Pseudomonadota</taxon>
        <taxon>Alphaproteobacteria</taxon>
        <taxon>Hyphomicrobiales</taxon>
        <taxon>Devosiaceae</taxon>
        <taxon>Devosia</taxon>
    </lineage>
</organism>
<name>A0ABV7X7M9_9HYPH</name>
<dbReference type="Proteomes" id="UP001595613">
    <property type="component" value="Unassembled WGS sequence"/>
</dbReference>
<keyword evidence="2" id="KW-1185">Reference proteome</keyword>
<proteinExistence type="predicted"/>
<sequence length="139" mass="15453">MQVDLLTTAQIDRNWDAIVEMLAPALKHDPEFDTDGLYGRLMDRSTLLFHGSEGAEGLLVVSVDDEGGDLIASTIAIAGRFTGGPKQRLSLMRQGIRAIEDVARIAGCKAHRICGRDYSRFFPDYRRFEGARNGLEKRL</sequence>